<dbReference type="EC" id="2.3.1.184" evidence="1 8"/>
<evidence type="ECO:0000256" key="4">
    <source>
        <dbReference type="ARBA" id="ARBA00022691"/>
    </source>
</evidence>
<sequence length="204" mass="22222">MQTSIHGDGRMPAHLDTALAHYRHRIFVQQLGWDLPGADEHLERDQYDRDDTVYVVAHDESGSICGCARLLPTNRPYLLQEFPFLLADGMPAPNSSDVWEVSRLAASPDASDPADTDAACAMRPMMAAVVECAAKRGARQLIAVTFLSMERLLRRIGLHVHRAGPAQRIDGRMVVALLMDIDAQTLGALNLDPSLCTVAPALAA</sequence>
<evidence type="ECO:0000256" key="2">
    <source>
        <dbReference type="ARBA" id="ARBA00022654"/>
    </source>
</evidence>
<keyword evidence="4 8" id="KW-0949">S-adenosyl-L-methionine</keyword>
<proteinExistence type="inferred from homology"/>
<dbReference type="AlphaFoldDB" id="A0A4U1IFX5"/>
<keyword evidence="10" id="KW-1185">Reference proteome</keyword>
<dbReference type="Proteomes" id="UP000305539">
    <property type="component" value="Unassembled WGS sequence"/>
</dbReference>
<keyword evidence="5 7" id="KW-0071">Autoinducer synthesis</keyword>
<dbReference type="Gene3D" id="3.40.630.30">
    <property type="match status" value="1"/>
</dbReference>
<comment type="caution">
    <text evidence="9">The sequence shown here is derived from an EMBL/GenBank/DDBJ whole genome shotgun (WGS) entry which is preliminary data.</text>
</comment>
<evidence type="ECO:0000313" key="10">
    <source>
        <dbReference type="Proteomes" id="UP000305539"/>
    </source>
</evidence>
<comment type="catalytic activity">
    <reaction evidence="6 8">
        <text>a fatty acyl-[ACP] + S-adenosyl-L-methionine = an N-acyl-L-homoserine lactone + S-methyl-5'-thioadenosine + holo-[ACP] + H(+)</text>
        <dbReference type="Rhea" id="RHEA:10096"/>
        <dbReference type="Rhea" id="RHEA-COMP:9685"/>
        <dbReference type="Rhea" id="RHEA-COMP:14125"/>
        <dbReference type="ChEBI" id="CHEBI:15378"/>
        <dbReference type="ChEBI" id="CHEBI:17509"/>
        <dbReference type="ChEBI" id="CHEBI:55474"/>
        <dbReference type="ChEBI" id="CHEBI:59789"/>
        <dbReference type="ChEBI" id="CHEBI:64479"/>
        <dbReference type="ChEBI" id="CHEBI:138651"/>
        <dbReference type="EC" id="2.3.1.184"/>
    </reaction>
</comment>
<organism evidence="9 10">
    <name type="scientific">Trinickia terrae</name>
    <dbReference type="NCBI Taxonomy" id="2571161"/>
    <lineage>
        <taxon>Bacteria</taxon>
        <taxon>Pseudomonadati</taxon>
        <taxon>Pseudomonadota</taxon>
        <taxon>Betaproteobacteria</taxon>
        <taxon>Burkholderiales</taxon>
        <taxon>Burkholderiaceae</taxon>
        <taxon>Trinickia</taxon>
    </lineage>
</organism>
<dbReference type="PANTHER" id="PTHR39322:SF1">
    <property type="entry name" value="ISOVALERYL-HOMOSERINE LACTONE SYNTHASE"/>
    <property type="match status" value="1"/>
</dbReference>
<evidence type="ECO:0000256" key="3">
    <source>
        <dbReference type="ARBA" id="ARBA00022679"/>
    </source>
</evidence>
<dbReference type="GO" id="GO:0009372">
    <property type="term" value="P:quorum sensing"/>
    <property type="evidence" value="ECO:0007669"/>
    <property type="project" value="UniProtKB-UniRule"/>
</dbReference>
<comment type="similarity">
    <text evidence="7 8">Belongs to the autoinducer synthase family.</text>
</comment>
<keyword evidence="3 8" id="KW-0808">Transferase</keyword>
<name>A0A4U1IFX5_9BURK</name>
<reference evidence="9 10" key="1">
    <citation type="submission" date="2019-04" db="EMBL/GenBank/DDBJ databases">
        <title>Trinickia sp. 7GSK02, isolated from subtropical forest soil.</title>
        <authorList>
            <person name="Gao Z.-H."/>
            <person name="Qiu L.-H."/>
        </authorList>
    </citation>
    <scope>NUCLEOTIDE SEQUENCE [LARGE SCALE GENOMIC DNA]</scope>
    <source>
        <strain evidence="9 10">7GSK02</strain>
    </source>
</reference>
<dbReference type="SUPFAM" id="SSF55729">
    <property type="entry name" value="Acyl-CoA N-acyltransferases (Nat)"/>
    <property type="match status" value="1"/>
</dbReference>
<evidence type="ECO:0000256" key="1">
    <source>
        <dbReference type="ARBA" id="ARBA00012340"/>
    </source>
</evidence>
<keyword evidence="2 7" id="KW-0673">Quorum sensing</keyword>
<dbReference type="PROSITE" id="PS00949">
    <property type="entry name" value="AUTOINDUCER_SYNTH_1"/>
    <property type="match status" value="1"/>
</dbReference>
<evidence type="ECO:0000256" key="7">
    <source>
        <dbReference type="PROSITE-ProRule" id="PRU00533"/>
    </source>
</evidence>
<evidence type="ECO:0000256" key="5">
    <source>
        <dbReference type="ARBA" id="ARBA00022929"/>
    </source>
</evidence>
<dbReference type="PROSITE" id="PS51187">
    <property type="entry name" value="AUTOINDUCER_SYNTH_2"/>
    <property type="match status" value="1"/>
</dbReference>
<dbReference type="OrthoDB" id="6023281at2"/>
<dbReference type="PRINTS" id="PR01549">
    <property type="entry name" value="AUTOINDCRSYN"/>
</dbReference>
<dbReference type="Pfam" id="PF00765">
    <property type="entry name" value="Autoind_synth"/>
    <property type="match status" value="1"/>
</dbReference>
<dbReference type="InterPro" id="IPR018311">
    <property type="entry name" value="Autoind_synth_CS"/>
</dbReference>
<dbReference type="RefSeq" id="WP_136892449.1">
    <property type="nucleotide sequence ID" value="NZ_SWJE01000001.1"/>
</dbReference>
<evidence type="ECO:0000256" key="6">
    <source>
        <dbReference type="ARBA" id="ARBA00048576"/>
    </source>
</evidence>
<protein>
    <recommendedName>
        <fullName evidence="1 8">Acyl-homoserine-lactone synthase</fullName>
        <ecNumber evidence="1 8">2.3.1.184</ecNumber>
    </recommendedName>
    <alternativeName>
        <fullName evidence="8">Autoinducer synthesis protein</fullName>
    </alternativeName>
</protein>
<dbReference type="GO" id="GO:0007165">
    <property type="term" value="P:signal transduction"/>
    <property type="evidence" value="ECO:0007669"/>
    <property type="project" value="TreeGrafter"/>
</dbReference>
<evidence type="ECO:0000256" key="8">
    <source>
        <dbReference type="RuleBase" id="RU361135"/>
    </source>
</evidence>
<accession>A0A4U1IFX5</accession>
<dbReference type="InterPro" id="IPR016181">
    <property type="entry name" value="Acyl_CoA_acyltransferase"/>
</dbReference>
<dbReference type="PANTHER" id="PTHR39322">
    <property type="entry name" value="ACYL-HOMOSERINE-LACTONE SYNTHASE"/>
    <property type="match status" value="1"/>
</dbReference>
<dbReference type="GO" id="GO:0061579">
    <property type="term" value="F:N-acyl homoserine lactone synthase activity"/>
    <property type="evidence" value="ECO:0007669"/>
    <property type="project" value="UniProtKB-UniRule"/>
</dbReference>
<gene>
    <name evidence="9" type="ORF">FAZ69_03090</name>
</gene>
<dbReference type="InterPro" id="IPR001690">
    <property type="entry name" value="Autoind_synthase"/>
</dbReference>
<evidence type="ECO:0000313" key="9">
    <source>
        <dbReference type="EMBL" id="TKC92666.1"/>
    </source>
</evidence>
<dbReference type="EMBL" id="SWJE01000001">
    <property type="protein sequence ID" value="TKC92666.1"/>
    <property type="molecule type" value="Genomic_DNA"/>
</dbReference>